<evidence type="ECO:0000256" key="1">
    <source>
        <dbReference type="ARBA" id="ARBA00010617"/>
    </source>
</evidence>
<organism evidence="2 3">
    <name type="scientific">Saguinus oedipus</name>
    <name type="common">Cotton-top tamarin</name>
    <name type="synonym">Oedipomidas oedipus</name>
    <dbReference type="NCBI Taxonomy" id="9490"/>
    <lineage>
        <taxon>Eukaryota</taxon>
        <taxon>Metazoa</taxon>
        <taxon>Chordata</taxon>
        <taxon>Craniata</taxon>
        <taxon>Vertebrata</taxon>
        <taxon>Euteleostomi</taxon>
        <taxon>Mammalia</taxon>
        <taxon>Eutheria</taxon>
        <taxon>Euarchontoglires</taxon>
        <taxon>Primates</taxon>
        <taxon>Haplorrhini</taxon>
        <taxon>Platyrrhini</taxon>
        <taxon>Cebidae</taxon>
        <taxon>Callitrichinae</taxon>
        <taxon>Saguinus</taxon>
    </lineage>
</organism>
<evidence type="ECO:0000313" key="3">
    <source>
        <dbReference type="Proteomes" id="UP001266305"/>
    </source>
</evidence>
<dbReference type="InterPro" id="IPR050196">
    <property type="entry name" value="Cytochrome_P450_Monoox"/>
</dbReference>
<name>A0ABQ9VZW8_SAGOE</name>
<dbReference type="PANTHER" id="PTHR24291">
    <property type="entry name" value="CYTOCHROME P450 FAMILY 4"/>
    <property type="match status" value="1"/>
</dbReference>
<dbReference type="EMBL" id="JASSZA010000003">
    <property type="protein sequence ID" value="KAK2114935.1"/>
    <property type="molecule type" value="Genomic_DNA"/>
</dbReference>
<dbReference type="InterPro" id="IPR001128">
    <property type="entry name" value="Cyt_P450"/>
</dbReference>
<protein>
    <submittedName>
        <fullName evidence="2">Uncharacterized protein</fullName>
    </submittedName>
</protein>
<keyword evidence="3" id="KW-1185">Reference proteome</keyword>
<dbReference type="Gene3D" id="1.10.630.10">
    <property type="entry name" value="Cytochrome P450"/>
    <property type="match status" value="1"/>
</dbReference>
<evidence type="ECO:0000313" key="2">
    <source>
        <dbReference type="EMBL" id="KAK2114935.1"/>
    </source>
</evidence>
<feature type="non-terminal residue" evidence="2">
    <location>
        <position position="66"/>
    </location>
</feature>
<dbReference type="InterPro" id="IPR036396">
    <property type="entry name" value="Cyt_P450_sf"/>
</dbReference>
<dbReference type="Proteomes" id="UP001266305">
    <property type="component" value="Unassembled WGS sequence"/>
</dbReference>
<accession>A0ABQ9VZW8</accession>
<gene>
    <name evidence="2" type="ORF">P7K49_005560</name>
</gene>
<proteinExistence type="inferred from homology"/>
<comment type="caution">
    <text evidence="2">The sequence shown here is derived from an EMBL/GenBank/DDBJ whole genome shotgun (WGS) entry which is preliminary data.</text>
</comment>
<dbReference type="PANTHER" id="PTHR24291:SF193">
    <property type="entry name" value="CYTOCHROME P450 4V2"/>
    <property type="match status" value="1"/>
</dbReference>
<sequence length="66" mass="7079">MSHECATLSGVELSSLGMNLHFSGIVCLSIAKGHDTTAAAINWSLYLLGSNPEVQKKVDNELDDVF</sequence>
<dbReference type="Pfam" id="PF00067">
    <property type="entry name" value="p450"/>
    <property type="match status" value="1"/>
</dbReference>
<dbReference type="SUPFAM" id="SSF48264">
    <property type="entry name" value="Cytochrome P450"/>
    <property type="match status" value="1"/>
</dbReference>
<comment type="similarity">
    <text evidence="1">Belongs to the cytochrome P450 family.</text>
</comment>
<reference evidence="2 3" key="1">
    <citation type="submission" date="2023-05" db="EMBL/GenBank/DDBJ databases">
        <title>B98-5 Cell Line De Novo Hybrid Assembly: An Optical Mapping Approach.</title>
        <authorList>
            <person name="Kananen K."/>
            <person name="Auerbach J.A."/>
            <person name="Kautto E."/>
            <person name="Blachly J.S."/>
        </authorList>
    </citation>
    <scope>NUCLEOTIDE SEQUENCE [LARGE SCALE GENOMIC DNA]</scope>
    <source>
        <strain evidence="2">B95-8</strain>
        <tissue evidence="2">Cell line</tissue>
    </source>
</reference>